<comment type="caution">
    <text evidence="5">The sequence shown here is derived from an EMBL/GenBank/DDBJ whole genome shotgun (WGS) entry which is preliminary data.</text>
</comment>
<dbReference type="InterPro" id="IPR008979">
    <property type="entry name" value="Galactose-bd-like_sf"/>
</dbReference>
<evidence type="ECO:0000256" key="1">
    <source>
        <dbReference type="ARBA" id="ARBA00022801"/>
    </source>
</evidence>
<feature type="domain" description="Beta-galactosidase jelly roll" evidence="4">
    <location>
        <begin position="276"/>
        <end position="357"/>
    </location>
</feature>
<keyword evidence="1" id="KW-0378">Hydrolase</keyword>
<dbReference type="Pfam" id="PF03629">
    <property type="entry name" value="SASA"/>
    <property type="match status" value="2"/>
</dbReference>
<feature type="domain" description="Sialate O-acetylesterase" evidence="3">
    <location>
        <begin position="102"/>
        <end position="209"/>
    </location>
</feature>
<organism evidence="5 6">
    <name type="scientific">Maribacter aquimaris</name>
    <dbReference type="NCBI Taxonomy" id="2737171"/>
    <lineage>
        <taxon>Bacteria</taxon>
        <taxon>Pseudomonadati</taxon>
        <taxon>Bacteroidota</taxon>
        <taxon>Flavobacteriia</taxon>
        <taxon>Flavobacteriales</taxon>
        <taxon>Flavobacteriaceae</taxon>
        <taxon>Maribacter</taxon>
    </lineage>
</organism>
<dbReference type="Gene3D" id="3.40.50.1110">
    <property type="entry name" value="SGNH hydrolase"/>
    <property type="match status" value="1"/>
</dbReference>
<gene>
    <name evidence="5" type="ORF">HPE56_08280</name>
</gene>
<dbReference type="EMBL" id="JABTCF010000004">
    <property type="protein sequence ID" value="MBD0777787.1"/>
    <property type="molecule type" value="Genomic_DNA"/>
</dbReference>
<dbReference type="Pfam" id="PF13364">
    <property type="entry name" value="BetaGal_ABD2"/>
    <property type="match status" value="1"/>
</dbReference>
<keyword evidence="2" id="KW-0326">Glycosidase</keyword>
<dbReference type="Proteomes" id="UP001166021">
    <property type="component" value="Unassembled WGS sequence"/>
</dbReference>
<evidence type="ECO:0000256" key="2">
    <source>
        <dbReference type="ARBA" id="ARBA00023295"/>
    </source>
</evidence>
<dbReference type="InterPro" id="IPR005181">
    <property type="entry name" value="SASA"/>
</dbReference>
<dbReference type="InterPro" id="IPR025300">
    <property type="entry name" value="BetaGal_jelly_roll_dom"/>
</dbReference>
<dbReference type="SUPFAM" id="SSF49785">
    <property type="entry name" value="Galactose-binding domain-like"/>
    <property type="match status" value="1"/>
</dbReference>
<accession>A0ABR7UZU9</accession>
<name>A0ABR7UZU9_9FLAO</name>
<keyword evidence="6" id="KW-1185">Reference proteome</keyword>
<evidence type="ECO:0000313" key="5">
    <source>
        <dbReference type="EMBL" id="MBD0777787.1"/>
    </source>
</evidence>
<protein>
    <submittedName>
        <fullName evidence="5">Beta galactosidase jelly roll domain-containing protein</fullName>
    </submittedName>
</protein>
<dbReference type="RefSeq" id="WP_188243303.1">
    <property type="nucleotide sequence ID" value="NZ_JABTCF010000004.1"/>
</dbReference>
<evidence type="ECO:0000259" key="3">
    <source>
        <dbReference type="Pfam" id="PF03629"/>
    </source>
</evidence>
<dbReference type="InterPro" id="IPR039329">
    <property type="entry name" value="SIAE"/>
</dbReference>
<dbReference type="Gene3D" id="2.60.120.260">
    <property type="entry name" value="Galactose-binding domain-like"/>
    <property type="match status" value="1"/>
</dbReference>
<dbReference type="SUPFAM" id="SSF52266">
    <property type="entry name" value="SGNH hydrolase"/>
    <property type="match status" value="1"/>
</dbReference>
<dbReference type="PANTHER" id="PTHR22901:SF0">
    <property type="entry name" value="SIALATE O-ACETYLESTERASE"/>
    <property type="match status" value="1"/>
</dbReference>
<sequence length="640" mass="73056">MKNIVLILIAFGFTFFVRAEVALPNIFNDNMMFQRDKPVKIWGKADAAEKIEVAFNGQLLKTQANPSGKWEVTLKPMTYGGPYSLIVKGENTIVLQNILIGDVWICSGQSNMEFPVKYVKDAKSEMAKANYPEIRSFTVKRNMAYYPLEGLEGDWTECNPETVGQYSAVGYFFARKVHEETGIPIALINTSWGGTQIETWTDTKAYKKLPAEYWEHYQDGVFGKDSVRFIASQEKAQKSFYEAKRIMEDSKDERYFFPRKTSEFKTCKMPLRWDRSELKNIDGVVWFYTSIDLPATAVPNIGILNLGPIDQKDMVWINGKSVGGSETYMEERSYKIPKGILQEGNNTIAVRLDDNGGNGGFVGKEEDLFLQLDNKKYSLAGDWTYRKGITSDMFNYEPNARNLYPGLLYNAMINPLLRFKIKGILWYQGEHNVGRSRQYRTLFSNMIKDWRKKWREDLPFYWVQLPNYMKTDEKPKRSAWAELREAQTAALALPKTGEAVIIDVGEADDIHPKNKQDVGLRLALIALNKDYGRKHLVYSGPTLKSVKFRGSKVIVSFDHTKSGLKTIDSSSLVKGFAIAGADKKFVWAKAKIVKDKVIVESDQIVKPLFIRYAWGNNPETNLYNNENLPACPFRTDNLSQ</sequence>
<evidence type="ECO:0000313" key="6">
    <source>
        <dbReference type="Proteomes" id="UP001166021"/>
    </source>
</evidence>
<reference evidence="5" key="1">
    <citation type="submission" date="2020-05" db="EMBL/GenBank/DDBJ databases">
        <title>The draft genome sequence of Maribacter sp. ANRC-HE7.</title>
        <authorList>
            <person name="Mu L."/>
        </authorList>
    </citation>
    <scope>NUCLEOTIDE SEQUENCE</scope>
    <source>
        <strain evidence="5">ANRC-HE7</strain>
    </source>
</reference>
<proteinExistence type="predicted"/>
<evidence type="ECO:0000259" key="4">
    <source>
        <dbReference type="Pfam" id="PF13364"/>
    </source>
</evidence>
<dbReference type="InterPro" id="IPR036514">
    <property type="entry name" value="SGNH_hydro_sf"/>
</dbReference>
<dbReference type="PANTHER" id="PTHR22901">
    <property type="entry name" value="SIALATE O-ACETYLESTERASE"/>
    <property type="match status" value="1"/>
</dbReference>
<feature type="domain" description="Sialate O-acetylesterase" evidence="3">
    <location>
        <begin position="408"/>
        <end position="514"/>
    </location>
</feature>